<sequence length="300" mass="34844">MIDLRELHRSNLIEAKEKIELILGGEFNCFEEKELSRNLFRLALDPNNDSSKKAHLQALNNQLTEIFQNDYLKTEVVFTEFSKSITLFDQLTGFLSMTGNTYGANFIASQNLYRDAISSYSKHIPNLHQGDLDFAYIPMKLRLAIEFYFKNMIGFICAKKTALTGRNKGTVSDYPLSISEILRFLSHKKYKKYVTLPMRISTVRDINFWSNSLVHTGITSFSWQSLTAIDLLRPLFYTKHENGMIHIEGFNYLNLEFTQEDLNKDLNQFLSNRFSKVEVVTYQRSDKPIEGAYYDTRPQT</sequence>
<protein>
    <submittedName>
        <fullName evidence="1">Uncharacterized protein</fullName>
    </submittedName>
</protein>
<keyword evidence="2" id="KW-1185">Reference proteome</keyword>
<gene>
    <name evidence="1" type="ORF">ACED33_25960</name>
</gene>
<accession>A0ABV4M0A3</accession>
<dbReference type="Proteomes" id="UP001569200">
    <property type="component" value="Unassembled WGS sequence"/>
</dbReference>
<evidence type="ECO:0000313" key="2">
    <source>
        <dbReference type="Proteomes" id="UP001569200"/>
    </source>
</evidence>
<proteinExistence type="predicted"/>
<comment type="caution">
    <text evidence="1">The sequence shown here is derived from an EMBL/GenBank/DDBJ whole genome shotgun (WGS) entry which is preliminary data.</text>
</comment>
<dbReference type="RefSeq" id="WP_371691526.1">
    <property type="nucleotide sequence ID" value="NZ_JBGONW010000101.1"/>
</dbReference>
<organism evidence="1 2">
    <name type="scientific">Vibrio splendidus</name>
    <dbReference type="NCBI Taxonomy" id="29497"/>
    <lineage>
        <taxon>Bacteria</taxon>
        <taxon>Pseudomonadati</taxon>
        <taxon>Pseudomonadota</taxon>
        <taxon>Gammaproteobacteria</taxon>
        <taxon>Vibrionales</taxon>
        <taxon>Vibrionaceae</taxon>
        <taxon>Vibrio</taxon>
    </lineage>
</organism>
<reference evidence="1 2" key="1">
    <citation type="submission" date="2024-06" db="EMBL/GenBank/DDBJ databases">
        <authorList>
            <person name="Steensen K."/>
            <person name="Seneca J."/>
            <person name="Bartlau N."/>
            <person name="Yu A.X."/>
            <person name="Polz M.F."/>
        </authorList>
    </citation>
    <scope>NUCLEOTIDE SEQUENCE [LARGE SCALE GENOMIC DNA]</scope>
    <source>
        <strain evidence="1 2">1F145</strain>
    </source>
</reference>
<evidence type="ECO:0000313" key="1">
    <source>
        <dbReference type="EMBL" id="MEZ8184109.1"/>
    </source>
</evidence>
<dbReference type="EMBL" id="JBGOOW010000098">
    <property type="protein sequence ID" value="MEZ8184109.1"/>
    <property type="molecule type" value="Genomic_DNA"/>
</dbReference>
<name>A0ABV4M0A3_VIBSP</name>